<dbReference type="SUPFAM" id="SSF52799">
    <property type="entry name" value="(Phosphotyrosine protein) phosphatases II"/>
    <property type="match status" value="1"/>
</dbReference>
<comment type="caution">
    <text evidence="2">The sequence shown here is derived from an EMBL/GenBank/DDBJ whole genome shotgun (WGS) entry which is preliminary data.</text>
</comment>
<evidence type="ECO:0000313" key="3">
    <source>
        <dbReference type="Proteomes" id="UP000828390"/>
    </source>
</evidence>
<evidence type="ECO:0000259" key="1">
    <source>
        <dbReference type="PROSITE" id="PS50055"/>
    </source>
</evidence>
<dbReference type="PANTHER" id="PTHR19134:SF449">
    <property type="entry name" value="TYROSINE-PROTEIN PHOSPHATASE 1"/>
    <property type="match status" value="1"/>
</dbReference>
<sequence length="181" mass="20781">MVKDVTLFLASVLITYVIQDGLFVTVPMMINVPLVGLIVTAALKFRSGLIHNHDTASSEENKEKNLYKQMYAYDNNRVPLAKEMDEDSEYINASYIPRVDKIVMLTNLIKMGTMKCLQYWPEELNGVGKYGRIDVKYVDVEHMFEYNIRTLTIKKGHDAKVVKQLHFTSWPDKGVPDTAWC</sequence>
<dbReference type="SMART" id="SM00194">
    <property type="entry name" value="PTPc"/>
    <property type="match status" value="1"/>
</dbReference>
<dbReference type="Gene3D" id="3.90.190.10">
    <property type="entry name" value="Protein tyrosine phosphatase superfamily"/>
    <property type="match status" value="2"/>
</dbReference>
<dbReference type="PROSITE" id="PS50055">
    <property type="entry name" value="TYR_PHOSPHATASE_PTP"/>
    <property type="match status" value="1"/>
</dbReference>
<dbReference type="GO" id="GO:0004725">
    <property type="term" value="F:protein tyrosine phosphatase activity"/>
    <property type="evidence" value="ECO:0007669"/>
    <property type="project" value="InterPro"/>
</dbReference>
<dbReference type="PANTHER" id="PTHR19134">
    <property type="entry name" value="RECEPTOR-TYPE TYROSINE-PROTEIN PHOSPHATASE"/>
    <property type="match status" value="1"/>
</dbReference>
<reference evidence="2" key="1">
    <citation type="journal article" date="2019" name="bioRxiv">
        <title>The Genome of the Zebra Mussel, Dreissena polymorpha: A Resource for Invasive Species Research.</title>
        <authorList>
            <person name="McCartney M.A."/>
            <person name="Auch B."/>
            <person name="Kono T."/>
            <person name="Mallez S."/>
            <person name="Zhang Y."/>
            <person name="Obille A."/>
            <person name="Becker A."/>
            <person name="Abrahante J.E."/>
            <person name="Garbe J."/>
            <person name="Badalamenti J.P."/>
            <person name="Herman A."/>
            <person name="Mangelson H."/>
            <person name="Liachko I."/>
            <person name="Sullivan S."/>
            <person name="Sone E.D."/>
            <person name="Koren S."/>
            <person name="Silverstein K.A.T."/>
            <person name="Beckman K.B."/>
            <person name="Gohl D.M."/>
        </authorList>
    </citation>
    <scope>NUCLEOTIDE SEQUENCE</scope>
    <source>
        <strain evidence="2">Duluth1</strain>
        <tissue evidence="2">Whole animal</tissue>
    </source>
</reference>
<reference evidence="2" key="2">
    <citation type="submission" date="2020-11" db="EMBL/GenBank/DDBJ databases">
        <authorList>
            <person name="McCartney M.A."/>
            <person name="Auch B."/>
            <person name="Kono T."/>
            <person name="Mallez S."/>
            <person name="Becker A."/>
            <person name="Gohl D.M."/>
            <person name="Silverstein K.A.T."/>
            <person name="Koren S."/>
            <person name="Bechman K.B."/>
            <person name="Herman A."/>
            <person name="Abrahante J.E."/>
            <person name="Garbe J."/>
        </authorList>
    </citation>
    <scope>NUCLEOTIDE SEQUENCE</scope>
    <source>
        <strain evidence="2">Duluth1</strain>
        <tissue evidence="2">Whole animal</tissue>
    </source>
</reference>
<protein>
    <recommendedName>
        <fullName evidence="1">Tyrosine-protein phosphatase domain-containing protein</fullName>
    </recommendedName>
</protein>
<organism evidence="2 3">
    <name type="scientific">Dreissena polymorpha</name>
    <name type="common">Zebra mussel</name>
    <name type="synonym">Mytilus polymorpha</name>
    <dbReference type="NCBI Taxonomy" id="45954"/>
    <lineage>
        <taxon>Eukaryota</taxon>
        <taxon>Metazoa</taxon>
        <taxon>Spiralia</taxon>
        <taxon>Lophotrochozoa</taxon>
        <taxon>Mollusca</taxon>
        <taxon>Bivalvia</taxon>
        <taxon>Autobranchia</taxon>
        <taxon>Heteroconchia</taxon>
        <taxon>Euheterodonta</taxon>
        <taxon>Imparidentia</taxon>
        <taxon>Neoheterodontei</taxon>
        <taxon>Myida</taxon>
        <taxon>Dreissenoidea</taxon>
        <taxon>Dreissenidae</taxon>
        <taxon>Dreissena</taxon>
    </lineage>
</organism>
<dbReference type="InterPro" id="IPR000242">
    <property type="entry name" value="PTP_cat"/>
</dbReference>
<dbReference type="InterPro" id="IPR050348">
    <property type="entry name" value="Protein-Tyr_Phosphatase"/>
</dbReference>
<dbReference type="EMBL" id="JAIWYP010000008">
    <property type="protein sequence ID" value="KAH3781956.1"/>
    <property type="molecule type" value="Genomic_DNA"/>
</dbReference>
<evidence type="ECO:0000313" key="2">
    <source>
        <dbReference type="EMBL" id="KAH3781956.1"/>
    </source>
</evidence>
<accession>A0A9D4IN87</accession>
<proteinExistence type="predicted"/>
<gene>
    <name evidence="2" type="ORF">DPMN_159866</name>
</gene>
<keyword evidence="3" id="KW-1185">Reference proteome</keyword>
<dbReference type="Proteomes" id="UP000828390">
    <property type="component" value="Unassembled WGS sequence"/>
</dbReference>
<dbReference type="InterPro" id="IPR029021">
    <property type="entry name" value="Prot-tyrosine_phosphatase-like"/>
</dbReference>
<name>A0A9D4IN87_DREPO</name>
<dbReference type="AlphaFoldDB" id="A0A9D4IN87"/>
<dbReference type="Pfam" id="PF00102">
    <property type="entry name" value="Y_phosphatase"/>
    <property type="match status" value="2"/>
</dbReference>
<feature type="domain" description="Tyrosine-protein phosphatase" evidence="1">
    <location>
        <begin position="55"/>
        <end position="181"/>
    </location>
</feature>